<reference evidence="1 2" key="1">
    <citation type="submission" date="2017-06" db="EMBL/GenBank/DDBJ databases">
        <title>Comparative genomic analysis of Ambrosia Fusariam Clade fungi.</title>
        <authorList>
            <person name="Stajich J.E."/>
            <person name="Carrillo J."/>
            <person name="Kijimoto T."/>
            <person name="Eskalen A."/>
            <person name="O'Donnell K."/>
            <person name="Kasson M."/>
        </authorList>
    </citation>
    <scope>NUCLEOTIDE SEQUENCE [LARGE SCALE GENOMIC DNA]</scope>
    <source>
        <strain evidence="1 2">NRRL62579</strain>
    </source>
</reference>
<name>A0A428S947_9HYPO</name>
<gene>
    <name evidence="1" type="ORF">CEP52_015898</name>
</gene>
<sequence>MPPADLRIGRVVQGGSVRRSIDEMAHDRDDLSVLVHATTWAQLFVSTIFMGLRGYSRLRKVGVGLQADDWILLAGLTKITVARVHHNLQSLALGLTKTSFGITLLRLMPGGWEAKLIWGVIISMNLQFVVHIIATWQAICGAPDQGHIGGDKCWKLSQSVTFYRL</sequence>
<protein>
    <submittedName>
        <fullName evidence="1">Uncharacterized protein</fullName>
    </submittedName>
</protein>
<evidence type="ECO:0000313" key="2">
    <source>
        <dbReference type="Proteomes" id="UP000287144"/>
    </source>
</evidence>
<dbReference type="Proteomes" id="UP000287144">
    <property type="component" value="Unassembled WGS sequence"/>
</dbReference>
<proteinExistence type="predicted"/>
<dbReference type="EMBL" id="NKCK01000303">
    <property type="protein sequence ID" value="RSL86193.1"/>
    <property type="molecule type" value="Genomic_DNA"/>
</dbReference>
<keyword evidence="2" id="KW-1185">Reference proteome</keyword>
<comment type="caution">
    <text evidence="1">The sequence shown here is derived from an EMBL/GenBank/DDBJ whole genome shotgun (WGS) entry which is preliminary data.</text>
</comment>
<accession>A0A428S947</accession>
<dbReference type="AlphaFoldDB" id="A0A428S947"/>
<organism evidence="1 2">
    <name type="scientific">Fusarium oligoseptatum</name>
    <dbReference type="NCBI Taxonomy" id="2604345"/>
    <lineage>
        <taxon>Eukaryota</taxon>
        <taxon>Fungi</taxon>
        <taxon>Dikarya</taxon>
        <taxon>Ascomycota</taxon>
        <taxon>Pezizomycotina</taxon>
        <taxon>Sordariomycetes</taxon>
        <taxon>Hypocreomycetidae</taxon>
        <taxon>Hypocreales</taxon>
        <taxon>Nectriaceae</taxon>
        <taxon>Fusarium</taxon>
        <taxon>Fusarium solani species complex</taxon>
    </lineage>
</organism>
<evidence type="ECO:0000313" key="1">
    <source>
        <dbReference type="EMBL" id="RSL86193.1"/>
    </source>
</evidence>